<organism evidence="1 2">
    <name type="scientific">Tanacetum coccineum</name>
    <dbReference type="NCBI Taxonomy" id="301880"/>
    <lineage>
        <taxon>Eukaryota</taxon>
        <taxon>Viridiplantae</taxon>
        <taxon>Streptophyta</taxon>
        <taxon>Embryophyta</taxon>
        <taxon>Tracheophyta</taxon>
        <taxon>Spermatophyta</taxon>
        <taxon>Magnoliopsida</taxon>
        <taxon>eudicotyledons</taxon>
        <taxon>Gunneridae</taxon>
        <taxon>Pentapetalae</taxon>
        <taxon>asterids</taxon>
        <taxon>campanulids</taxon>
        <taxon>Asterales</taxon>
        <taxon>Asteraceae</taxon>
        <taxon>Asteroideae</taxon>
        <taxon>Anthemideae</taxon>
        <taxon>Anthemidinae</taxon>
        <taxon>Tanacetum</taxon>
    </lineage>
</organism>
<name>A0ABQ5GG52_9ASTR</name>
<accession>A0ABQ5GG52</accession>
<gene>
    <name evidence="1" type="ORF">Tco_1041191</name>
</gene>
<sequence length="64" mass="7258">MRAQTNSWFSNFLLRVGDGVEDVIDEDYVRIPDDMTIPYIDEATSKDALINEMFPSFATNAHSS</sequence>
<feature type="non-terminal residue" evidence="1">
    <location>
        <position position="64"/>
    </location>
</feature>
<protein>
    <recommendedName>
        <fullName evidence="3">ATP-dependent DNA helicase</fullName>
    </recommendedName>
</protein>
<reference evidence="1" key="1">
    <citation type="journal article" date="2022" name="Int. J. Mol. Sci.">
        <title>Draft Genome of Tanacetum Coccineum: Genomic Comparison of Closely Related Tanacetum-Family Plants.</title>
        <authorList>
            <person name="Yamashiro T."/>
            <person name="Shiraishi A."/>
            <person name="Nakayama K."/>
            <person name="Satake H."/>
        </authorList>
    </citation>
    <scope>NUCLEOTIDE SEQUENCE</scope>
</reference>
<reference evidence="1" key="2">
    <citation type="submission" date="2022-01" db="EMBL/GenBank/DDBJ databases">
        <authorList>
            <person name="Yamashiro T."/>
            <person name="Shiraishi A."/>
            <person name="Satake H."/>
            <person name="Nakayama K."/>
        </authorList>
    </citation>
    <scope>NUCLEOTIDE SEQUENCE</scope>
</reference>
<dbReference type="EMBL" id="BQNB010018443">
    <property type="protein sequence ID" value="GJT74466.1"/>
    <property type="molecule type" value="Genomic_DNA"/>
</dbReference>
<evidence type="ECO:0008006" key="3">
    <source>
        <dbReference type="Google" id="ProtNLM"/>
    </source>
</evidence>
<dbReference type="Proteomes" id="UP001151760">
    <property type="component" value="Unassembled WGS sequence"/>
</dbReference>
<keyword evidence="2" id="KW-1185">Reference proteome</keyword>
<evidence type="ECO:0000313" key="1">
    <source>
        <dbReference type="EMBL" id="GJT74466.1"/>
    </source>
</evidence>
<proteinExistence type="predicted"/>
<comment type="caution">
    <text evidence="1">The sequence shown here is derived from an EMBL/GenBank/DDBJ whole genome shotgun (WGS) entry which is preliminary data.</text>
</comment>
<evidence type="ECO:0000313" key="2">
    <source>
        <dbReference type="Proteomes" id="UP001151760"/>
    </source>
</evidence>